<dbReference type="PANTHER" id="PTHR47682">
    <property type="entry name" value="TETRATRICOPEPTIDE REPEAT (TPR)-CONTAINING PROTEIN"/>
    <property type="match status" value="1"/>
</dbReference>
<dbReference type="FunCoup" id="A0A061G3N8">
    <property type="interactions" value="738"/>
</dbReference>
<proteinExistence type="predicted"/>
<dbReference type="InterPro" id="IPR011990">
    <property type="entry name" value="TPR-like_helical_dom_sf"/>
</dbReference>
<dbReference type="eggNOG" id="ENOG502QPZN">
    <property type="taxonomic scope" value="Eukaryota"/>
</dbReference>
<dbReference type="InParanoid" id="A0A061G3N8"/>
<organism evidence="3 4">
    <name type="scientific">Theobroma cacao</name>
    <name type="common">Cacao</name>
    <name type="synonym">Cocoa</name>
    <dbReference type="NCBI Taxonomy" id="3641"/>
    <lineage>
        <taxon>Eukaryota</taxon>
        <taxon>Viridiplantae</taxon>
        <taxon>Streptophyta</taxon>
        <taxon>Embryophyta</taxon>
        <taxon>Tracheophyta</taxon>
        <taxon>Spermatophyta</taxon>
        <taxon>Magnoliopsida</taxon>
        <taxon>eudicotyledons</taxon>
        <taxon>Gunneridae</taxon>
        <taxon>Pentapetalae</taxon>
        <taxon>rosids</taxon>
        <taxon>malvids</taxon>
        <taxon>Malvales</taxon>
        <taxon>Malvaceae</taxon>
        <taxon>Byttnerioideae</taxon>
        <taxon>Theobroma</taxon>
    </lineage>
</organism>
<dbReference type="AlphaFoldDB" id="A0A061G3N8"/>
<dbReference type="Pfam" id="PF13181">
    <property type="entry name" value="TPR_8"/>
    <property type="match status" value="1"/>
</dbReference>
<dbReference type="Proteomes" id="UP000026915">
    <property type="component" value="Chromosome 3"/>
</dbReference>
<dbReference type="SUPFAM" id="SSF52833">
    <property type="entry name" value="Thioredoxin-like"/>
    <property type="match status" value="1"/>
</dbReference>
<evidence type="ECO:0000313" key="3">
    <source>
        <dbReference type="EMBL" id="EOY21629.1"/>
    </source>
</evidence>
<feature type="region of interest" description="Disordered" evidence="2">
    <location>
        <begin position="249"/>
        <end position="286"/>
    </location>
</feature>
<accession>A0A061G3N8</accession>
<dbReference type="SMART" id="SM00028">
    <property type="entry name" value="TPR"/>
    <property type="match status" value="3"/>
</dbReference>
<dbReference type="CDD" id="cd02980">
    <property type="entry name" value="TRX_Fd_family"/>
    <property type="match status" value="1"/>
</dbReference>
<dbReference type="STRING" id="3641.A0A061G3N8"/>
<dbReference type="Gramene" id="EOY21629">
    <property type="protein sequence ID" value="EOY21629"/>
    <property type="gene ID" value="TCM_013603"/>
</dbReference>
<dbReference type="SUPFAM" id="SSF48452">
    <property type="entry name" value="TPR-like"/>
    <property type="match status" value="1"/>
</dbReference>
<gene>
    <name evidence="3" type="ORF">TCM_013603</name>
</gene>
<dbReference type="Gene3D" id="3.40.30.10">
    <property type="entry name" value="Glutaredoxin"/>
    <property type="match status" value="1"/>
</dbReference>
<sequence length="303" mass="33134">MHLWVTSSTYPPHLRFPVKSEAQVEEIRVCTNRTCRRQGSMQTFHILTALAPPDVSVKSCGCLGRCGAGPNVALLPDGQIVGHCGTAAGAAELMVGLWHGGGVGDACNKSKSKTSLDALALRMRAEALVDEGNFSKAERLLSQAIDLKPFGGVHILYKKRSVARLAIHNYSGALEDAAESLTLAPNYAGAYICQGDAFLAMDQYDAAQKSYSTCLEIDPSIRRSKSFKIRIAKLEEKLATINMSHDSISETKGVDRSNDSLTLEPPNLNTSTHEQEQYESKRPRLNPEEIDAFHIELILDYDQ</sequence>
<evidence type="ECO:0000313" key="4">
    <source>
        <dbReference type="Proteomes" id="UP000026915"/>
    </source>
</evidence>
<dbReference type="PANTHER" id="PTHR47682:SF1">
    <property type="entry name" value="TETRATRICOPEPTIDE REPEAT (TPR)-CONTAINING PROTEIN"/>
    <property type="match status" value="1"/>
</dbReference>
<name>A0A061G3N8_THECC</name>
<evidence type="ECO:0000256" key="1">
    <source>
        <dbReference type="PROSITE-ProRule" id="PRU00339"/>
    </source>
</evidence>
<dbReference type="InterPro" id="IPR019734">
    <property type="entry name" value="TPR_rpt"/>
</dbReference>
<feature type="compositionally biased region" description="Basic and acidic residues" evidence="2">
    <location>
        <begin position="273"/>
        <end position="286"/>
    </location>
</feature>
<dbReference type="InterPro" id="IPR036249">
    <property type="entry name" value="Thioredoxin-like_sf"/>
</dbReference>
<keyword evidence="4" id="KW-1185">Reference proteome</keyword>
<feature type="repeat" description="TPR" evidence="1">
    <location>
        <begin position="118"/>
        <end position="151"/>
    </location>
</feature>
<keyword evidence="1" id="KW-0802">TPR repeat</keyword>
<evidence type="ECO:0000256" key="2">
    <source>
        <dbReference type="SAM" id="MobiDB-lite"/>
    </source>
</evidence>
<dbReference type="Gene3D" id="1.25.40.10">
    <property type="entry name" value="Tetratricopeptide repeat domain"/>
    <property type="match status" value="1"/>
</dbReference>
<feature type="compositionally biased region" description="Basic and acidic residues" evidence="2">
    <location>
        <begin position="249"/>
        <end position="258"/>
    </location>
</feature>
<reference evidence="3 4" key="1">
    <citation type="journal article" date="2013" name="Genome Biol.">
        <title>The genome sequence of the most widely cultivated cacao type and its use to identify candidate genes regulating pod color.</title>
        <authorList>
            <person name="Motamayor J.C."/>
            <person name="Mockaitis K."/>
            <person name="Schmutz J."/>
            <person name="Haiminen N."/>
            <person name="Iii D.L."/>
            <person name="Cornejo O."/>
            <person name="Findley S.D."/>
            <person name="Zheng P."/>
            <person name="Utro F."/>
            <person name="Royaert S."/>
            <person name="Saski C."/>
            <person name="Jenkins J."/>
            <person name="Podicheti R."/>
            <person name="Zhao M."/>
            <person name="Scheffler B.E."/>
            <person name="Stack J.C."/>
            <person name="Feltus F.A."/>
            <person name="Mustiga G.M."/>
            <person name="Amores F."/>
            <person name="Phillips W."/>
            <person name="Marelli J.P."/>
            <person name="May G.D."/>
            <person name="Shapiro H."/>
            <person name="Ma J."/>
            <person name="Bustamante C.D."/>
            <person name="Schnell R.J."/>
            <person name="Main D."/>
            <person name="Gilbert D."/>
            <person name="Parida L."/>
            <person name="Kuhn D.N."/>
        </authorList>
    </citation>
    <scope>NUCLEOTIDE SEQUENCE [LARGE SCALE GENOMIC DNA]</scope>
    <source>
        <strain evidence="4">cv. Matina 1-6</strain>
    </source>
</reference>
<protein>
    <submittedName>
        <fullName evidence="3">Tetratricopeptide repeat-containing protein isoform 1</fullName>
    </submittedName>
</protein>
<feature type="repeat" description="TPR" evidence="1">
    <location>
        <begin position="188"/>
        <end position="221"/>
    </location>
</feature>
<dbReference type="OMA" id="PEAYICQ"/>
<dbReference type="PROSITE" id="PS50005">
    <property type="entry name" value="TPR"/>
    <property type="match status" value="2"/>
</dbReference>
<dbReference type="EMBL" id="CM001881">
    <property type="protein sequence ID" value="EOY21629.1"/>
    <property type="molecule type" value="Genomic_DNA"/>
</dbReference>